<protein>
    <submittedName>
        <fullName evidence="2">Uncharacterized protein</fullName>
    </submittedName>
</protein>
<evidence type="ECO:0000313" key="3">
    <source>
        <dbReference type="Proteomes" id="UP001162164"/>
    </source>
</evidence>
<organism evidence="2 3">
    <name type="scientific">Molorchus minor</name>
    <dbReference type="NCBI Taxonomy" id="1323400"/>
    <lineage>
        <taxon>Eukaryota</taxon>
        <taxon>Metazoa</taxon>
        <taxon>Ecdysozoa</taxon>
        <taxon>Arthropoda</taxon>
        <taxon>Hexapoda</taxon>
        <taxon>Insecta</taxon>
        <taxon>Pterygota</taxon>
        <taxon>Neoptera</taxon>
        <taxon>Endopterygota</taxon>
        <taxon>Coleoptera</taxon>
        <taxon>Polyphaga</taxon>
        <taxon>Cucujiformia</taxon>
        <taxon>Chrysomeloidea</taxon>
        <taxon>Cerambycidae</taxon>
        <taxon>Lamiinae</taxon>
        <taxon>Monochamini</taxon>
        <taxon>Molorchus</taxon>
    </lineage>
</organism>
<keyword evidence="3" id="KW-1185">Reference proteome</keyword>
<sequence>MYIQIFTKTTFKIPFVHLSIIYMAKNLLFLSLLISLSVIEGFPERPQKNNEQQRNPGRSPISSGPATVDFQKKDTGGPRSRPARDTESESRVGTEDHSSKISSLPATVDFKKQDTQQHQNDQNRKTRDTNNDESKPVDRSQISTLPATVDFKKTDTVLPKGNDNTTDKDQVRTAREAENDDSSPEDSSQGKDDESGEKTRVEKKIKKIQKNQFSVKEGICMRMNAVAPQSTSLAQILPETQPRIVQNHMMIITVQKAI</sequence>
<dbReference type="EMBL" id="JAPWTJ010002136">
    <property type="protein sequence ID" value="KAJ8967784.1"/>
    <property type="molecule type" value="Genomic_DNA"/>
</dbReference>
<feature type="compositionally biased region" description="Polar residues" evidence="1">
    <location>
        <begin position="49"/>
        <end position="65"/>
    </location>
</feature>
<evidence type="ECO:0000256" key="1">
    <source>
        <dbReference type="SAM" id="MobiDB-lite"/>
    </source>
</evidence>
<feature type="compositionally biased region" description="Basic and acidic residues" evidence="1">
    <location>
        <begin position="188"/>
        <end position="201"/>
    </location>
</feature>
<feature type="region of interest" description="Disordered" evidence="1">
    <location>
        <begin position="45"/>
        <end position="201"/>
    </location>
</feature>
<reference evidence="2" key="1">
    <citation type="journal article" date="2023" name="Insect Mol. Biol.">
        <title>Genome sequencing provides insights into the evolution of gene families encoding plant cell wall-degrading enzymes in longhorned beetles.</title>
        <authorList>
            <person name="Shin N.R."/>
            <person name="Okamura Y."/>
            <person name="Kirsch R."/>
            <person name="Pauchet Y."/>
        </authorList>
    </citation>
    <scope>NUCLEOTIDE SEQUENCE</scope>
    <source>
        <strain evidence="2">MMC_N1</strain>
    </source>
</reference>
<gene>
    <name evidence="2" type="ORF">NQ317_005561</name>
</gene>
<proteinExistence type="predicted"/>
<feature type="compositionally biased region" description="Basic and acidic residues" evidence="1">
    <location>
        <begin position="109"/>
        <end position="138"/>
    </location>
</feature>
<evidence type="ECO:0000313" key="2">
    <source>
        <dbReference type="EMBL" id="KAJ8967784.1"/>
    </source>
</evidence>
<feature type="compositionally biased region" description="Basic and acidic residues" evidence="1">
    <location>
        <begin position="165"/>
        <end position="177"/>
    </location>
</feature>
<comment type="caution">
    <text evidence="2">The sequence shown here is derived from an EMBL/GenBank/DDBJ whole genome shotgun (WGS) entry which is preliminary data.</text>
</comment>
<feature type="compositionally biased region" description="Basic and acidic residues" evidence="1">
    <location>
        <begin position="70"/>
        <end position="99"/>
    </location>
</feature>
<dbReference type="Proteomes" id="UP001162164">
    <property type="component" value="Unassembled WGS sequence"/>
</dbReference>
<name>A0ABQ9IWB9_9CUCU</name>
<accession>A0ABQ9IWB9</accession>